<dbReference type="InterPro" id="IPR045865">
    <property type="entry name" value="ACT-like_dom_sf"/>
</dbReference>
<keyword evidence="3" id="KW-0547">Nucleotide-binding</keyword>
<dbReference type="Pfam" id="PF00005">
    <property type="entry name" value="ABC_tran"/>
    <property type="match status" value="1"/>
</dbReference>
<evidence type="ECO:0000256" key="1">
    <source>
        <dbReference type="ARBA" id="ARBA00022448"/>
    </source>
</evidence>
<dbReference type="InterPro" id="IPR003593">
    <property type="entry name" value="AAA+_ATPase"/>
</dbReference>
<feature type="domain" description="ABC transporter" evidence="8">
    <location>
        <begin position="2"/>
        <end position="241"/>
    </location>
</feature>
<protein>
    <submittedName>
        <fullName evidence="9">D-methionine transport system ATP-binding protein</fullName>
    </submittedName>
</protein>
<accession>A0ABT9Y751</accession>
<dbReference type="InterPro" id="IPR027417">
    <property type="entry name" value="P-loop_NTPase"/>
</dbReference>
<evidence type="ECO:0000256" key="6">
    <source>
        <dbReference type="ARBA" id="ARBA00022970"/>
    </source>
</evidence>
<dbReference type="RefSeq" id="WP_196604192.1">
    <property type="nucleotide sequence ID" value="NZ_CP116940.1"/>
</dbReference>
<keyword evidence="7" id="KW-0472">Membrane</keyword>
<dbReference type="InterPro" id="IPR041701">
    <property type="entry name" value="MetN_ABC"/>
</dbReference>
<dbReference type="CDD" id="cd03258">
    <property type="entry name" value="ABC_MetN_methionine_transporter"/>
    <property type="match status" value="1"/>
</dbReference>
<dbReference type="Gene3D" id="3.30.70.260">
    <property type="match status" value="1"/>
</dbReference>
<sequence length="340" mass="38436">MIKFIDISKTFMVKKQEINALRHVSLDIHDGDIFGVIGFSGAGKSTLLRMVNALETPTEGIVEINGSDINKLSFNELRKVRKDIGMIFQQFNLLESKTVYDNIAIPLVLKRMSKADIEKRVSRLLEFVELSDKKNAYPAQLSGGQKQRVGIARALSTDPSILLCDEATSALDPETTDSILRLLEKINRELNITILIVTHEINVIQRICNQVAVMEQGNVVESGSVLSVFSKPEQGITKRFISTVMPDKIPDSVMEKLKQDIRHYKIIKMRFLGDNVDENVLYFINRHFAAETNMLFASVNELQKAVVGIFILQIIGDDTEIDKITTYISEHNIQWQEVKL</sequence>
<dbReference type="InterPro" id="IPR003439">
    <property type="entry name" value="ABC_transporter-like_ATP-bd"/>
</dbReference>
<evidence type="ECO:0000313" key="10">
    <source>
        <dbReference type="Proteomes" id="UP001239167"/>
    </source>
</evidence>
<dbReference type="PANTHER" id="PTHR43166">
    <property type="entry name" value="AMINO ACID IMPORT ATP-BINDING PROTEIN"/>
    <property type="match status" value="1"/>
</dbReference>
<proteinExistence type="predicted"/>
<evidence type="ECO:0000259" key="8">
    <source>
        <dbReference type="PROSITE" id="PS50893"/>
    </source>
</evidence>
<dbReference type="Pfam" id="PF09383">
    <property type="entry name" value="NIL"/>
    <property type="match status" value="1"/>
</dbReference>
<comment type="caution">
    <text evidence="9">The sequence shown here is derived from an EMBL/GenBank/DDBJ whole genome shotgun (WGS) entry which is preliminary data.</text>
</comment>
<keyword evidence="6" id="KW-0029">Amino-acid transport</keyword>
<dbReference type="InterPro" id="IPR050086">
    <property type="entry name" value="MetN_ABC_transporter-like"/>
</dbReference>
<dbReference type="SUPFAM" id="SSF52540">
    <property type="entry name" value="P-loop containing nucleoside triphosphate hydrolases"/>
    <property type="match status" value="1"/>
</dbReference>
<evidence type="ECO:0000256" key="3">
    <source>
        <dbReference type="ARBA" id="ARBA00022741"/>
    </source>
</evidence>
<dbReference type="PROSITE" id="PS50893">
    <property type="entry name" value="ABC_TRANSPORTER_2"/>
    <property type="match status" value="1"/>
</dbReference>
<dbReference type="SUPFAM" id="SSF55021">
    <property type="entry name" value="ACT-like"/>
    <property type="match status" value="1"/>
</dbReference>
<gene>
    <name evidence="9" type="ORF">J2S01_001087</name>
</gene>
<keyword evidence="2" id="KW-1003">Cell membrane</keyword>
<evidence type="ECO:0000256" key="7">
    <source>
        <dbReference type="ARBA" id="ARBA00023136"/>
    </source>
</evidence>
<keyword evidence="10" id="KW-1185">Reference proteome</keyword>
<dbReference type="EMBL" id="JAUSUE010000005">
    <property type="protein sequence ID" value="MDQ0203371.1"/>
    <property type="molecule type" value="Genomic_DNA"/>
</dbReference>
<evidence type="ECO:0000313" key="9">
    <source>
        <dbReference type="EMBL" id="MDQ0203371.1"/>
    </source>
</evidence>
<keyword evidence="1" id="KW-0813">Transport</keyword>
<name>A0ABT9Y751_9FIRM</name>
<evidence type="ECO:0000256" key="5">
    <source>
        <dbReference type="ARBA" id="ARBA00022967"/>
    </source>
</evidence>
<keyword evidence="5" id="KW-1278">Translocase</keyword>
<dbReference type="SMART" id="SM00382">
    <property type="entry name" value="AAA"/>
    <property type="match status" value="1"/>
</dbReference>
<dbReference type="PROSITE" id="PS00211">
    <property type="entry name" value="ABC_TRANSPORTER_1"/>
    <property type="match status" value="1"/>
</dbReference>
<dbReference type="InterPro" id="IPR017871">
    <property type="entry name" value="ABC_transporter-like_CS"/>
</dbReference>
<dbReference type="PANTHER" id="PTHR43166:SF30">
    <property type="entry name" value="METHIONINE IMPORT ATP-BINDING PROTEIN METN"/>
    <property type="match status" value="1"/>
</dbReference>
<reference evidence="9 10" key="1">
    <citation type="submission" date="2023-07" db="EMBL/GenBank/DDBJ databases">
        <title>Genomic Encyclopedia of Type Strains, Phase IV (KMG-IV): sequencing the most valuable type-strain genomes for metagenomic binning, comparative biology and taxonomic classification.</title>
        <authorList>
            <person name="Goeker M."/>
        </authorList>
    </citation>
    <scope>NUCLEOTIDE SEQUENCE [LARGE SCALE GENOMIC DNA]</scope>
    <source>
        <strain evidence="9 10">DSM 16980</strain>
    </source>
</reference>
<evidence type="ECO:0000256" key="4">
    <source>
        <dbReference type="ARBA" id="ARBA00022840"/>
    </source>
</evidence>
<organism evidence="9 10">
    <name type="scientific">Pectinatus haikarae</name>
    <dbReference type="NCBI Taxonomy" id="349096"/>
    <lineage>
        <taxon>Bacteria</taxon>
        <taxon>Bacillati</taxon>
        <taxon>Bacillota</taxon>
        <taxon>Negativicutes</taxon>
        <taxon>Selenomonadales</taxon>
        <taxon>Selenomonadaceae</taxon>
        <taxon>Pectinatus</taxon>
    </lineage>
</organism>
<keyword evidence="4 9" id="KW-0067">ATP-binding</keyword>
<dbReference type="GO" id="GO:0005524">
    <property type="term" value="F:ATP binding"/>
    <property type="evidence" value="ECO:0007669"/>
    <property type="project" value="UniProtKB-KW"/>
</dbReference>
<dbReference type="Gene3D" id="3.40.50.300">
    <property type="entry name" value="P-loop containing nucleotide triphosphate hydrolases"/>
    <property type="match status" value="1"/>
</dbReference>
<dbReference type="SMART" id="SM00930">
    <property type="entry name" value="NIL"/>
    <property type="match status" value="1"/>
</dbReference>
<dbReference type="Proteomes" id="UP001239167">
    <property type="component" value="Unassembled WGS sequence"/>
</dbReference>
<dbReference type="InterPro" id="IPR018449">
    <property type="entry name" value="NIL_domain"/>
</dbReference>
<evidence type="ECO:0000256" key="2">
    <source>
        <dbReference type="ARBA" id="ARBA00022475"/>
    </source>
</evidence>